<evidence type="ECO:0000256" key="16">
    <source>
        <dbReference type="ARBA" id="ARBA00042273"/>
    </source>
</evidence>
<keyword evidence="3" id="KW-0964">Secreted</keyword>
<feature type="signal peptide" evidence="20">
    <location>
        <begin position="1"/>
        <end position="18"/>
    </location>
</feature>
<dbReference type="Ensembl" id="ENSPSMT00000027848.1">
    <property type="protein sequence ID" value="ENSPSMP00000023998.1"/>
    <property type="gene ID" value="ENSPSMG00000016929.1"/>
</dbReference>
<protein>
    <recommendedName>
        <fullName evidence="15">Zona pellucida sperm-binding protein 4</fullName>
    </recommendedName>
    <alternativeName>
        <fullName evidence="17">Zona pellucida glycoprotein 4</fullName>
    </alternativeName>
    <alternativeName>
        <fullName evidence="16">Zona pellucida protein B</fullName>
    </alternativeName>
</protein>
<keyword evidence="9 19" id="KW-0472">Membrane</keyword>
<name>A0A8C9A2I1_PROSS</name>
<reference evidence="23" key="1">
    <citation type="submission" date="2025-08" db="UniProtKB">
        <authorList>
            <consortium name="Ensembl"/>
        </authorList>
    </citation>
    <scope>IDENTIFICATION</scope>
</reference>
<dbReference type="InterPro" id="IPR000519">
    <property type="entry name" value="P_trefoil_dom"/>
</dbReference>
<dbReference type="GO" id="GO:0007339">
    <property type="term" value="P:binding of sperm to zona pellucida"/>
    <property type="evidence" value="ECO:0007669"/>
    <property type="project" value="TreeGrafter"/>
</dbReference>
<dbReference type="Gene3D" id="2.60.40.3210">
    <property type="entry name" value="Zona pellucida, ZP-N domain"/>
    <property type="match status" value="1"/>
</dbReference>
<dbReference type="Pfam" id="PF00100">
    <property type="entry name" value="Zona_pellucida"/>
    <property type="match status" value="1"/>
</dbReference>
<dbReference type="Pfam" id="PF23344">
    <property type="entry name" value="ZP-N"/>
    <property type="match status" value="1"/>
</dbReference>
<keyword evidence="7 20" id="KW-0732">Signal</keyword>
<dbReference type="GO" id="GO:0060468">
    <property type="term" value="P:prevention of polyspermy"/>
    <property type="evidence" value="ECO:0007669"/>
    <property type="project" value="TreeGrafter"/>
</dbReference>
<evidence type="ECO:0000256" key="19">
    <source>
        <dbReference type="SAM" id="Phobius"/>
    </source>
</evidence>
<keyword evidence="10 18" id="KW-1015">Disulfide bond</keyword>
<evidence type="ECO:0000256" key="6">
    <source>
        <dbReference type="ARBA" id="ARBA00022692"/>
    </source>
</evidence>
<dbReference type="PROSITE" id="PS51448">
    <property type="entry name" value="P_TREFOIL_2"/>
    <property type="match status" value="1"/>
</dbReference>
<evidence type="ECO:0000259" key="21">
    <source>
        <dbReference type="PROSITE" id="PS51034"/>
    </source>
</evidence>
<feature type="disulfide bond" evidence="18">
    <location>
        <begin position="155"/>
        <end position="170"/>
    </location>
</feature>
<evidence type="ECO:0000256" key="17">
    <source>
        <dbReference type="ARBA" id="ARBA00042573"/>
    </source>
</evidence>
<dbReference type="CDD" id="cd00111">
    <property type="entry name" value="Trefoil"/>
    <property type="match status" value="1"/>
</dbReference>
<evidence type="ECO:0000256" key="1">
    <source>
        <dbReference type="ARBA" id="ARBA00004251"/>
    </source>
</evidence>
<dbReference type="PROSITE" id="PS51034">
    <property type="entry name" value="ZP_2"/>
    <property type="match status" value="1"/>
</dbReference>
<reference evidence="23" key="2">
    <citation type="submission" date="2025-09" db="UniProtKB">
        <authorList>
            <consortium name="Ensembl"/>
        </authorList>
    </citation>
    <scope>IDENTIFICATION</scope>
</reference>
<dbReference type="Pfam" id="PF22821">
    <property type="entry name" value="ZP1_ZP4_Ig-like"/>
    <property type="match status" value="1"/>
</dbReference>
<dbReference type="GeneTree" id="ENSGT00940000161324"/>
<dbReference type="PANTHER" id="PTHR23343:SF31">
    <property type="entry name" value="ZONA PELLUCIDA SPERM-BINDING PROTEIN 4"/>
    <property type="match status" value="1"/>
</dbReference>
<feature type="chain" id="PRO_5034421839" description="Zona pellucida sperm-binding protein 4" evidence="20">
    <location>
        <begin position="19"/>
        <end position="523"/>
    </location>
</feature>
<dbReference type="GO" id="GO:0035805">
    <property type="term" value="C:egg coat"/>
    <property type="evidence" value="ECO:0007669"/>
    <property type="project" value="UniProtKB-SubCell"/>
</dbReference>
<evidence type="ECO:0000256" key="9">
    <source>
        <dbReference type="ARBA" id="ARBA00023136"/>
    </source>
</evidence>
<feature type="domain" description="P-type" evidence="22">
    <location>
        <begin position="142"/>
        <end position="183"/>
    </location>
</feature>
<dbReference type="Proteomes" id="UP000694414">
    <property type="component" value="Unplaced"/>
</dbReference>
<comment type="caution">
    <text evidence="18">Lacks conserved residue(s) required for the propagation of feature annotation.</text>
</comment>
<keyword evidence="6 19" id="KW-0812">Transmembrane</keyword>
<gene>
    <name evidence="23" type="primary">ZP4</name>
</gene>
<evidence type="ECO:0000256" key="12">
    <source>
        <dbReference type="ARBA" id="ARBA00023279"/>
    </source>
</evidence>
<dbReference type="Gene3D" id="4.10.110.10">
    <property type="entry name" value="Spasmolytic Protein, domain 1"/>
    <property type="match status" value="1"/>
</dbReference>
<evidence type="ECO:0000256" key="14">
    <source>
        <dbReference type="ARBA" id="ARBA00037545"/>
    </source>
</evidence>
<dbReference type="InterPro" id="IPR055356">
    <property type="entry name" value="ZP-N"/>
</dbReference>
<evidence type="ECO:0000256" key="13">
    <source>
        <dbReference type="ARBA" id="ARBA00024183"/>
    </source>
</evidence>
<keyword evidence="2" id="KW-1003">Cell membrane</keyword>
<comment type="subcellular location">
    <subcellularLocation>
        <location evidence="1">Cell membrane</location>
        <topology evidence="1">Single-pass type I membrane protein</topology>
    </subcellularLocation>
    <subcellularLocation>
        <location evidence="13">Zona pellucida</location>
    </subcellularLocation>
</comment>
<evidence type="ECO:0000313" key="23">
    <source>
        <dbReference type="Ensembl" id="ENSPSMP00000023998.1"/>
    </source>
</evidence>
<keyword evidence="12" id="KW-0278">Fertilization</keyword>
<evidence type="ECO:0000256" key="4">
    <source>
        <dbReference type="ARBA" id="ARBA00022530"/>
    </source>
</evidence>
<dbReference type="InterPro" id="IPR054554">
    <property type="entry name" value="ZP1/4_Ig-like"/>
</dbReference>
<dbReference type="AlphaFoldDB" id="A0A8C9A2I1"/>
<dbReference type="SMART" id="SM00018">
    <property type="entry name" value="PD"/>
    <property type="match status" value="1"/>
</dbReference>
<accession>A0A8C9A2I1</accession>
<evidence type="ECO:0000256" key="20">
    <source>
        <dbReference type="SAM" id="SignalP"/>
    </source>
</evidence>
<dbReference type="PANTHER" id="PTHR23343">
    <property type="entry name" value="ZONA PELLUCIDA SPERM-BINDING PROTEIN"/>
    <property type="match status" value="1"/>
</dbReference>
<dbReference type="GO" id="GO:0035804">
    <property type="term" value="F:structural constituent of egg coat"/>
    <property type="evidence" value="ECO:0007669"/>
    <property type="project" value="TreeGrafter"/>
</dbReference>
<keyword evidence="5" id="KW-0165">Cleavage on pair of basic residues</keyword>
<evidence type="ECO:0000256" key="7">
    <source>
        <dbReference type="ARBA" id="ARBA00022729"/>
    </source>
</evidence>
<dbReference type="InterPro" id="IPR055355">
    <property type="entry name" value="ZP-C"/>
</dbReference>
<dbReference type="Pfam" id="PF00088">
    <property type="entry name" value="Trefoil"/>
    <property type="match status" value="1"/>
</dbReference>
<evidence type="ECO:0000256" key="18">
    <source>
        <dbReference type="PROSITE-ProRule" id="PRU00779"/>
    </source>
</evidence>
<keyword evidence="4" id="KW-0272">Extracellular matrix</keyword>
<evidence type="ECO:0000313" key="24">
    <source>
        <dbReference type="Proteomes" id="UP000694414"/>
    </source>
</evidence>
<evidence type="ECO:0000259" key="22">
    <source>
        <dbReference type="PROSITE" id="PS51448"/>
    </source>
</evidence>
<dbReference type="GO" id="GO:0005886">
    <property type="term" value="C:plasma membrane"/>
    <property type="evidence" value="ECO:0007669"/>
    <property type="project" value="UniProtKB-SubCell"/>
</dbReference>
<keyword evidence="11" id="KW-0325">Glycoprotein</keyword>
<feature type="transmembrane region" description="Helical" evidence="19">
    <location>
        <begin position="498"/>
        <end position="519"/>
    </location>
</feature>
<evidence type="ECO:0000256" key="8">
    <source>
        <dbReference type="ARBA" id="ARBA00022989"/>
    </source>
</evidence>
<sequence length="523" mass="57110">MWLLRCVLLCFPLALALSGWHTPEALDRAGVLHCGLQGFRFTANLLSQEAETPPVLIAWDSQGLPHRLQNDSGCGTRVGQGPGSSVVLEATYGGCYVTEWDSHYIMPIGVEGAGEAGPNVVTEKQLLKCPVDLLARDAPGADPCDSIPVGDRLPCAASSISRSDCEELGCCYSPMENSCYYGNMVTLHCSREGHFSIAVSRNVTTPPLLLDSVHLAFGNESGCDPVMTTHTFALFVLPFTSCGTTRRITGDQAVYENELVATRDVKRWGRGSITRDSIFRLRVSCSYSMSSSSLPVNVQVFTLPPPFPEIQPGPLTLELQIAKGVYGEDNNNYSSYYTAGDYPVVKLLRDPIYVEVSVLHRTDPYLGLLLHQCWATPSAAPLRAHPDYNYQTQLLPVQKASDLPFPSHHQRFSIYTFSFVDPVAAKQALKGQVYLHCSVSVCQPAEMPSCRVTCPADRRRNSNISLQNSTASVSSKGPMILLQATEDPSGKFHKYSTLWVAGLSGALIAGILLVSYLAIRKRR</sequence>
<dbReference type="Gene3D" id="2.60.40.4100">
    <property type="entry name" value="Zona pellucida, ZP-C domain"/>
    <property type="match status" value="1"/>
</dbReference>
<dbReference type="InterPro" id="IPR051148">
    <property type="entry name" value="Zona_Pellucida_Domain_gp"/>
</dbReference>
<evidence type="ECO:0000256" key="2">
    <source>
        <dbReference type="ARBA" id="ARBA00022475"/>
    </source>
</evidence>
<dbReference type="SUPFAM" id="SSF57492">
    <property type="entry name" value="Trefoil"/>
    <property type="match status" value="1"/>
</dbReference>
<dbReference type="InterPro" id="IPR042235">
    <property type="entry name" value="ZP-C_dom"/>
</dbReference>
<keyword evidence="8 19" id="KW-1133">Transmembrane helix</keyword>
<organism evidence="23 24">
    <name type="scientific">Prolemur simus</name>
    <name type="common">Greater bamboo lemur</name>
    <name type="synonym">Hapalemur simus</name>
    <dbReference type="NCBI Taxonomy" id="1328070"/>
    <lineage>
        <taxon>Eukaryota</taxon>
        <taxon>Metazoa</taxon>
        <taxon>Chordata</taxon>
        <taxon>Craniata</taxon>
        <taxon>Vertebrata</taxon>
        <taxon>Euteleostomi</taxon>
        <taxon>Mammalia</taxon>
        <taxon>Eutheria</taxon>
        <taxon>Euarchontoglires</taxon>
        <taxon>Primates</taxon>
        <taxon>Strepsirrhini</taxon>
        <taxon>Lemuriformes</taxon>
        <taxon>Lemuridae</taxon>
        <taxon>Prolemur</taxon>
    </lineage>
</organism>
<dbReference type="InterPro" id="IPR001507">
    <property type="entry name" value="ZP_dom"/>
</dbReference>
<evidence type="ECO:0000256" key="5">
    <source>
        <dbReference type="ARBA" id="ARBA00022685"/>
    </source>
</evidence>
<dbReference type="SMART" id="SM00241">
    <property type="entry name" value="ZP"/>
    <property type="match status" value="1"/>
</dbReference>
<dbReference type="InterPro" id="IPR044913">
    <property type="entry name" value="P_trefoil_dom_sf"/>
</dbReference>
<keyword evidence="24" id="KW-1185">Reference proteome</keyword>
<evidence type="ECO:0000256" key="15">
    <source>
        <dbReference type="ARBA" id="ARBA00040238"/>
    </source>
</evidence>
<dbReference type="GO" id="GO:0032190">
    <property type="term" value="F:acrosin binding"/>
    <property type="evidence" value="ECO:0007669"/>
    <property type="project" value="TreeGrafter"/>
</dbReference>
<evidence type="ECO:0000256" key="11">
    <source>
        <dbReference type="ARBA" id="ARBA00023180"/>
    </source>
</evidence>
<evidence type="ECO:0000256" key="3">
    <source>
        <dbReference type="ARBA" id="ARBA00022525"/>
    </source>
</evidence>
<comment type="function">
    <text evidence="14">Component of the zona pellucida, an extracellular matrix surrounding oocytes which mediates sperm binding, induction of the acrosome reaction and prevents post-fertilization polyspermy. The zona pellucida is composed of 3 to 4 glycoproteins, ZP1, ZP2, ZP3, and ZP4. ZP4 may act as a sperm receptor.</text>
</comment>
<feature type="domain" description="ZP" evidence="21">
    <location>
        <begin position="188"/>
        <end position="457"/>
    </location>
</feature>
<proteinExistence type="predicted"/>
<evidence type="ECO:0000256" key="10">
    <source>
        <dbReference type="ARBA" id="ARBA00023157"/>
    </source>
</evidence>